<feature type="compositionally biased region" description="Basic and acidic residues" evidence="1">
    <location>
        <begin position="88"/>
        <end position="102"/>
    </location>
</feature>
<feature type="compositionally biased region" description="Low complexity" evidence="1">
    <location>
        <begin position="226"/>
        <end position="241"/>
    </location>
</feature>
<keyword evidence="3" id="KW-1185">Reference proteome</keyword>
<proteinExistence type="predicted"/>
<feature type="compositionally biased region" description="Low complexity" evidence="1">
    <location>
        <begin position="196"/>
        <end position="218"/>
    </location>
</feature>
<evidence type="ECO:0000313" key="2">
    <source>
        <dbReference type="EMBL" id="KAF1984072.1"/>
    </source>
</evidence>
<dbReference type="Proteomes" id="UP000800041">
    <property type="component" value="Unassembled WGS sequence"/>
</dbReference>
<evidence type="ECO:0000256" key="1">
    <source>
        <dbReference type="SAM" id="MobiDB-lite"/>
    </source>
</evidence>
<protein>
    <submittedName>
        <fullName evidence="2">Uncharacterized protein</fullName>
    </submittedName>
</protein>
<evidence type="ECO:0000313" key="3">
    <source>
        <dbReference type="Proteomes" id="UP000800041"/>
    </source>
</evidence>
<name>A0A6G1GTD6_9PEZI</name>
<feature type="region of interest" description="Disordered" evidence="1">
    <location>
        <begin position="1"/>
        <end position="241"/>
    </location>
</feature>
<feature type="region of interest" description="Disordered" evidence="1">
    <location>
        <begin position="310"/>
        <end position="338"/>
    </location>
</feature>
<dbReference type="OrthoDB" id="5391950at2759"/>
<reference evidence="2" key="1">
    <citation type="journal article" date="2020" name="Stud. Mycol.">
        <title>101 Dothideomycetes genomes: a test case for predicting lifestyles and emergence of pathogens.</title>
        <authorList>
            <person name="Haridas S."/>
            <person name="Albert R."/>
            <person name="Binder M."/>
            <person name="Bloem J."/>
            <person name="Labutti K."/>
            <person name="Salamov A."/>
            <person name="Andreopoulos B."/>
            <person name="Baker S."/>
            <person name="Barry K."/>
            <person name="Bills G."/>
            <person name="Bluhm B."/>
            <person name="Cannon C."/>
            <person name="Castanera R."/>
            <person name="Culley D."/>
            <person name="Daum C."/>
            <person name="Ezra D."/>
            <person name="Gonzalez J."/>
            <person name="Henrissat B."/>
            <person name="Kuo A."/>
            <person name="Liang C."/>
            <person name="Lipzen A."/>
            <person name="Lutzoni F."/>
            <person name="Magnuson J."/>
            <person name="Mondo S."/>
            <person name="Nolan M."/>
            <person name="Ohm R."/>
            <person name="Pangilinan J."/>
            <person name="Park H.-J."/>
            <person name="Ramirez L."/>
            <person name="Alfaro M."/>
            <person name="Sun H."/>
            <person name="Tritt A."/>
            <person name="Yoshinaga Y."/>
            <person name="Zwiers L.-H."/>
            <person name="Turgeon B."/>
            <person name="Goodwin S."/>
            <person name="Spatafora J."/>
            <person name="Crous P."/>
            <person name="Grigoriev I."/>
        </authorList>
    </citation>
    <scope>NUCLEOTIDE SEQUENCE</scope>
    <source>
        <strain evidence="2">CBS 113979</strain>
    </source>
</reference>
<dbReference type="EMBL" id="ML977170">
    <property type="protein sequence ID" value="KAF1984072.1"/>
    <property type="molecule type" value="Genomic_DNA"/>
</dbReference>
<organism evidence="2 3">
    <name type="scientific">Aulographum hederae CBS 113979</name>
    <dbReference type="NCBI Taxonomy" id="1176131"/>
    <lineage>
        <taxon>Eukaryota</taxon>
        <taxon>Fungi</taxon>
        <taxon>Dikarya</taxon>
        <taxon>Ascomycota</taxon>
        <taxon>Pezizomycotina</taxon>
        <taxon>Dothideomycetes</taxon>
        <taxon>Pleosporomycetidae</taxon>
        <taxon>Aulographales</taxon>
        <taxon>Aulographaceae</taxon>
    </lineage>
</organism>
<sequence length="338" mass="37071">MTVALTSESSAATPKRKRCPSDPTIEPFAPRLDFSTPEKDPRAGFRSNSVPPLDSPRDSVANQFEALEIHSRPDFAAAADRRTRKKPKTYDDGEEEARRGEFTDSAVEEEDENVKAMLANQNKRVSLKPPPKPRFHKDMEIAETPQPGGGNAKASRRPSTREMSPLPIRSSKPSQKRLKSPPPRKVSDPKTPSPAASTGSSKSETSTSVSTPPSASESLTTATHGPDTIIADTDTATSTSTFPFDFDISSSFWQDSEITGHLFTDPDDDGYGMNGIGFKATPALAWARSQRRRQQVQEWRAREAREERRRRALKRNAISGSSGKNGGDGKRSVRFASQ</sequence>
<accession>A0A6G1GTD6</accession>
<gene>
    <name evidence="2" type="ORF">K402DRAFT_396005</name>
</gene>
<dbReference type="AlphaFoldDB" id="A0A6G1GTD6"/>
<feature type="compositionally biased region" description="Polar residues" evidence="1">
    <location>
        <begin position="1"/>
        <end position="12"/>
    </location>
</feature>